<evidence type="ECO:0000256" key="2">
    <source>
        <dbReference type="ARBA" id="ARBA00022448"/>
    </source>
</evidence>
<dbReference type="Proteomes" id="UP001296776">
    <property type="component" value="Unassembled WGS sequence"/>
</dbReference>
<keyword evidence="13" id="KW-1185">Reference proteome</keyword>
<dbReference type="GO" id="GO:0005506">
    <property type="term" value="F:iron ion binding"/>
    <property type="evidence" value="ECO:0007669"/>
    <property type="project" value="InterPro"/>
</dbReference>
<keyword evidence="4 9" id="KW-0479">Metal-binding</keyword>
<reference evidence="12" key="1">
    <citation type="submission" date="2017-08" db="EMBL/GenBank/DDBJ databases">
        <authorList>
            <person name="Imhoff J.F."/>
            <person name="Rahn T."/>
            <person name="Kuenzel S."/>
            <person name="Neulinger S.C."/>
        </authorList>
    </citation>
    <scope>NUCLEOTIDE SEQUENCE</scope>
    <source>
        <strain evidence="12">DSM 11080</strain>
    </source>
</reference>
<evidence type="ECO:0000259" key="11">
    <source>
        <dbReference type="PROSITE" id="PS51007"/>
    </source>
</evidence>
<comment type="subcellular location">
    <subcellularLocation>
        <location evidence="1">Periplasm</location>
    </subcellularLocation>
</comment>
<evidence type="ECO:0000256" key="1">
    <source>
        <dbReference type="ARBA" id="ARBA00004418"/>
    </source>
</evidence>
<feature type="binding site" description="covalent" evidence="8">
    <location>
        <position position="41"/>
    </location>
    <ligand>
        <name>heme c</name>
        <dbReference type="ChEBI" id="CHEBI:61717"/>
        <label>1</label>
    </ligand>
</feature>
<dbReference type="Gene3D" id="1.10.760.10">
    <property type="entry name" value="Cytochrome c-like domain"/>
    <property type="match status" value="2"/>
</dbReference>
<proteinExistence type="predicted"/>
<keyword evidence="2" id="KW-0813">Transport</keyword>
<feature type="binding site" description="axial binding residue" evidence="9">
    <location>
        <position position="135"/>
    </location>
    <ligand>
        <name>heme c</name>
        <dbReference type="ChEBI" id="CHEBI:61717"/>
        <label>2</label>
    </ligand>
    <ligandPart>
        <name>Fe</name>
        <dbReference type="ChEBI" id="CHEBI:18248"/>
    </ligandPart>
</feature>
<comment type="caution">
    <text evidence="12">The sequence shown here is derived from an EMBL/GenBank/DDBJ whole genome shotgun (WGS) entry which is preliminary data.</text>
</comment>
<feature type="binding site" description="axial binding residue" evidence="9">
    <location>
        <position position="45"/>
    </location>
    <ligand>
        <name>heme c</name>
        <dbReference type="ChEBI" id="CHEBI:61717"/>
        <label>1</label>
    </ligand>
    <ligandPart>
        <name>Fe</name>
        <dbReference type="ChEBI" id="CHEBI:18248"/>
    </ligandPart>
</feature>
<feature type="binding site" description="covalent" evidence="8">
    <location>
        <position position="44"/>
    </location>
    <ligand>
        <name>heme c</name>
        <dbReference type="ChEBI" id="CHEBI:61717"/>
        <label>1</label>
    </ligand>
</feature>
<protein>
    <submittedName>
        <fullName evidence="12">Cytochrome c4</fullName>
    </submittedName>
</protein>
<evidence type="ECO:0000256" key="7">
    <source>
        <dbReference type="ARBA" id="ARBA00023004"/>
    </source>
</evidence>
<dbReference type="InterPro" id="IPR009056">
    <property type="entry name" value="Cyt_c-like_dom"/>
</dbReference>
<evidence type="ECO:0000313" key="12">
    <source>
        <dbReference type="EMBL" id="MBK1704911.1"/>
    </source>
</evidence>
<comment type="PTM">
    <text evidence="8">Binds 2 heme c groups covalently per subunit.</text>
</comment>
<feature type="binding site" description="axial binding residue" evidence="9">
    <location>
        <position position="84"/>
    </location>
    <ligand>
        <name>heme c</name>
        <dbReference type="ChEBI" id="CHEBI:61717"/>
        <label>1</label>
    </ligand>
    <ligandPart>
        <name>Fe</name>
        <dbReference type="ChEBI" id="CHEBI:18248"/>
    </ligandPart>
</feature>
<dbReference type="InterPro" id="IPR036909">
    <property type="entry name" value="Cyt_c-like_dom_sf"/>
</dbReference>
<keyword evidence="10" id="KW-0732">Signal</keyword>
<dbReference type="GO" id="GO:0042597">
    <property type="term" value="C:periplasmic space"/>
    <property type="evidence" value="ECO:0007669"/>
    <property type="project" value="UniProtKB-SubCell"/>
</dbReference>
<dbReference type="EMBL" id="NRSJ01000016">
    <property type="protein sequence ID" value="MBK1704911.1"/>
    <property type="molecule type" value="Genomic_DNA"/>
</dbReference>
<dbReference type="PROSITE" id="PS51007">
    <property type="entry name" value="CYTC"/>
    <property type="match status" value="1"/>
</dbReference>
<dbReference type="PANTHER" id="PTHR33751:SF9">
    <property type="entry name" value="CYTOCHROME C4"/>
    <property type="match status" value="1"/>
</dbReference>
<evidence type="ECO:0000256" key="10">
    <source>
        <dbReference type="SAM" id="SignalP"/>
    </source>
</evidence>
<evidence type="ECO:0000256" key="5">
    <source>
        <dbReference type="ARBA" id="ARBA00022764"/>
    </source>
</evidence>
<dbReference type="GO" id="GO:0020037">
    <property type="term" value="F:heme binding"/>
    <property type="evidence" value="ECO:0007669"/>
    <property type="project" value="InterPro"/>
</dbReference>
<dbReference type="InterPro" id="IPR024167">
    <property type="entry name" value="Cytochrome_c4-like"/>
</dbReference>
<evidence type="ECO:0000256" key="6">
    <source>
        <dbReference type="ARBA" id="ARBA00022982"/>
    </source>
</evidence>
<dbReference type="PIRSF" id="PIRSF000005">
    <property type="entry name" value="Cytochrome_c4"/>
    <property type="match status" value="1"/>
</dbReference>
<keyword evidence="5" id="KW-0574">Periplasm</keyword>
<keyword evidence="7 9" id="KW-0408">Iron</keyword>
<feature type="domain" description="Cytochrome c" evidence="11">
    <location>
        <begin position="29"/>
        <end position="107"/>
    </location>
</feature>
<accession>A0AAJ0U469</accession>
<feature type="chain" id="PRO_5042559542" evidence="10">
    <location>
        <begin position="26"/>
        <end position="209"/>
    </location>
</feature>
<organism evidence="12 13">
    <name type="scientific">Halochromatium glycolicum</name>
    <dbReference type="NCBI Taxonomy" id="85075"/>
    <lineage>
        <taxon>Bacteria</taxon>
        <taxon>Pseudomonadati</taxon>
        <taxon>Pseudomonadota</taxon>
        <taxon>Gammaproteobacteria</taxon>
        <taxon>Chromatiales</taxon>
        <taxon>Chromatiaceae</taxon>
        <taxon>Halochromatium</taxon>
    </lineage>
</organism>
<dbReference type="PANTHER" id="PTHR33751">
    <property type="entry name" value="CBB3-TYPE CYTOCHROME C OXIDASE SUBUNIT FIXP"/>
    <property type="match status" value="1"/>
</dbReference>
<keyword evidence="6" id="KW-0249">Electron transport</keyword>
<name>A0AAJ0U469_9GAMM</name>
<feature type="signal peptide" evidence="10">
    <location>
        <begin position="1"/>
        <end position="25"/>
    </location>
</feature>
<evidence type="ECO:0000256" key="4">
    <source>
        <dbReference type="ARBA" id="ARBA00022723"/>
    </source>
</evidence>
<dbReference type="SUPFAM" id="SSF46626">
    <property type="entry name" value="Cytochrome c"/>
    <property type="match status" value="2"/>
</dbReference>
<gene>
    <name evidence="12" type="ORF">CKO40_10265</name>
</gene>
<dbReference type="AlphaFoldDB" id="A0AAJ0U469"/>
<evidence type="ECO:0000313" key="13">
    <source>
        <dbReference type="Proteomes" id="UP001296776"/>
    </source>
</evidence>
<sequence>MAKHRLITALAGGALALGLSHGVSAEDLTDIATGKMLVDTCAGCHGTHGNSVGPASPSIAGMDPLVFVDMMIAFQEGDTYSTIMGRIARGYSEDELIQMGEYLKEQAFQPVDQSYDESLVADGEELHDRFCEKCHEEGGKALVDVEDYIILAGQWTPYLENAMADFRADRRMLPKKMGRKLDQMLEEHGEESLDALYAYYASQQDYKQE</sequence>
<dbReference type="RefSeq" id="WP_200346124.1">
    <property type="nucleotide sequence ID" value="NZ_NRSJ01000016.1"/>
</dbReference>
<feature type="binding site" description="covalent" evidence="8">
    <location>
        <position position="134"/>
    </location>
    <ligand>
        <name>heme c</name>
        <dbReference type="ChEBI" id="CHEBI:61717"/>
        <label>2</label>
    </ligand>
</feature>
<dbReference type="GO" id="GO:0009055">
    <property type="term" value="F:electron transfer activity"/>
    <property type="evidence" value="ECO:0007669"/>
    <property type="project" value="InterPro"/>
</dbReference>
<keyword evidence="3 8" id="KW-0349">Heme</keyword>
<feature type="binding site" description="covalent" evidence="8">
    <location>
        <position position="131"/>
    </location>
    <ligand>
        <name>heme c</name>
        <dbReference type="ChEBI" id="CHEBI:61717"/>
        <label>2</label>
    </ligand>
</feature>
<reference evidence="12" key="2">
    <citation type="journal article" date="2020" name="Microorganisms">
        <title>Osmotic Adaptation and Compatible Solute Biosynthesis of Phototrophic Bacteria as Revealed from Genome Analyses.</title>
        <authorList>
            <person name="Imhoff J.F."/>
            <person name="Rahn T."/>
            <person name="Kunzel S."/>
            <person name="Keller A."/>
            <person name="Neulinger S.C."/>
        </authorList>
    </citation>
    <scope>NUCLEOTIDE SEQUENCE</scope>
    <source>
        <strain evidence="12">DSM 11080</strain>
    </source>
</reference>
<evidence type="ECO:0000256" key="3">
    <source>
        <dbReference type="ARBA" id="ARBA00022617"/>
    </source>
</evidence>
<dbReference type="InterPro" id="IPR050597">
    <property type="entry name" value="Cytochrome_c_Oxidase_Subunit"/>
</dbReference>
<evidence type="ECO:0000256" key="8">
    <source>
        <dbReference type="PIRSR" id="PIRSR000005-1"/>
    </source>
</evidence>
<evidence type="ECO:0000256" key="9">
    <source>
        <dbReference type="PIRSR" id="PIRSR000005-2"/>
    </source>
</evidence>